<comment type="caution">
    <text evidence="1">The sequence shown here is derived from an EMBL/GenBank/DDBJ whole genome shotgun (WGS) entry which is preliminary data.</text>
</comment>
<protein>
    <submittedName>
        <fullName evidence="1">Uncharacterized protein</fullName>
    </submittedName>
</protein>
<dbReference type="EMBL" id="MSZU01000093">
    <property type="protein sequence ID" value="OMP84409.1"/>
    <property type="molecule type" value="Genomic_DNA"/>
</dbReference>
<accession>A0A1S8BA47</accession>
<dbReference type="OrthoDB" id="434972at2759"/>
<dbReference type="Proteomes" id="UP000190776">
    <property type="component" value="Unassembled WGS sequence"/>
</dbReference>
<gene>
    <name evidence="1" type="ORF">BK809_0000190</name>
</gene>
<dbReference type="Gene3D" id="1.10.357.140">
    <property type="entry name" value="UbiA prenyltransferase"/>
    <property type="match status" value="1"/>
</dbReference>
<dbReference type="AlphaFoldDB" id="A0A1S8BA47"/>
<dbReference type="InterPro" id="IPR044878">
    <property type="entry name" value="UbiA_sf"/>
</dbReference>
<evidence type="ECO:0000313" key="1">
    <source>
        <dbReference type="EMBL" id="OMP84409.1"/>
    </source>
</evidence>
<proteinExistence type="predicted"/>
<name>A0A1S8BA47_9PEZI</name>
<organism evidence="1 2">
    <name type="scientific">Diplodia seriata</name>
    <dbReference type="NCBI Taxonomy" id="420778"/>
    <lineage>
        <taxon>Eukaryota</taxon>
        <taxon>Fungi</taxon>
        <taxon>Dikarya</taxon>
        <taxon>Ascomycota</taxon>
        <taxon>Pezizomycotina</taxon>
        <taxon>Dothideomycetes</taxon>
        <taxon>Dothideomycetes incertae sedis</taxon>
        <taxon>Botryosphaeriales</taxon>
        <taxon>Botryosphaeriaceae</taxon>
        <taxon>Diplodia</taxon>
    </lineage>
</organism>
<sequence length="87" mass="9617">MKDAVNKPRRPIPSGRISEPAARHLLMAVISATIVKSLLLGSTLETLVFFILTWIVSSPRPPLFLLLFSTPPNQPPTKTTTNRLPPF</sequence>
<reference evidence="1 2" key="1">
    <citation type="submission" date="2017-01" db="EMBL/GenBank/DDBJ databases">
        <title>Draft genome sequence of Diplodia seriata F98.1, a fungal species involved in grapevine trunk diseases.</title>
        <authorList>
            <person name="Robert-Siegwald G."/>
            <person name="Vallet J."/>
            <person name="Abou-Mansour E."/>
            <person name="Xu J."/>
            <person name="Rey P."/>
            <person name="Bertsch C."/>
            <person name="Rego C."/>
            <person name="Larignon P."/>
            <person name="Fontaine F."/>
            <person name="Lebrun M.-H."/>
        </authorList>
    </citation>
    <scope>NUCLEOTIDE SEQUENCE [LARGE SCALE GENOMIC DNA]</scope>
    <source>
        <strain evidence="1 2">F98.1</strain>
    </source>
</reference>
<evidence type="ECO:0000313" key="2">
    <source>
        <dbReference type="Proteomes" id="UP000190776"/>
    </source>
</evidence>